<gene>
    <name evidence="1" type="ORF">COLO4_17623</name>
</gene>
<keyword evidence="2" id="KW-1185">Reference proteome</keyword>
<evidence type="ECO:0000313" key="2">
    <source>
        <dbReference type="Proteomes" id="UP000187203"/>
    </source>
</evidence>
<sequence length="63" mass="7152">MAESNNNDVNVLGSWARSFVFRPKIAPSLKFVNFEYMEENILEAKMFSAILVEAKEAKKATII</sequence>
<accession>A0A1R3JC84</accession>
<organism evidence="1 2">
    <name type="scientific">Corchorus olitorius</name>
    <dbReference type="NCBI Taxonomy" id="93759"/>
    <lineage>
        <taxon>Eukaryota</taxon>
        <taxon>Viridiplantae</taxon>
        <taxon>Streptophyta</taxon>
        <taxon>Embryophyta</taxon>
        <taxon>Tracheophyta</taxon>
        <taxon>Spermatophyta</taxon>
        <taxon>Magnoliopsida</taxon>
        <taxon>eudicotyledons</taxon>
        <taxon>Gunneridae</taxon>
        <taxon>Pentapetalae</taxon>
        <taxon>rosids</taxon>
        <taxon>malvids</taxon>
        <taxon>Malvales</taxon>
        <taxon>Malvaceae</taxon>
        <taxon>Grewioideae</taxon>
        <taxon>Apeibeae</taxon>
        <taxon>Corchorus</taxon>
    </lineage>
</organism>
<evidence type="ECO:0000313" key="1">
    <source>
        <dbReference type="EMBL" id="OMO92386.1"/>
    </source>
</evidence>
<protein>
    <submittedName>
        <fullName evidence="1">Glutathione S-transferase family protein</fullName>
    </submittedName>
</protein>
<proteinExistence type="predicted"/>
<dbReference type="Gene3D" id="3.40.30.10">
    <property type="entry name" value="Glutaredoxin"/>
    <property type="match status" value="1"/>
</dbReference>
<name>A0A1R3JC84_9ROSI</name>
<dbReference type="AlphaFoldDB" id="A0A1R3JC84"/>
<dbReference type="EMBL" id="AWUE01016369">
    <property type="protein sequence ID" value="OMO92386.1"/>
    <property type="molecule type" value="Genomic_DNA"/>
</dbReference>
<comment type="caution">
    <text evidence="1">The sequence shown here is derived from an EMBL/GenBank/DDBJ whole genome shotgun (WGS) entry which is preliminary data.</text>
</comment>
<dbReference type="Proteomes" id="UP000187203">
    <property type="component" value="Unassembled WGS sequence"/>
</dbReference>
<reference evidence="2" key="1">
    <citation type="submission" date="2013-09" db="EMBL/GenBank/DDBJ databases">
        <title>Corchorus olitorius genome sequencing.</title>
        <authorList>
            <person name="Alam M."/>
            <person name="Haque M.S."/>
            <person name="Islam M.S."/>
            <person name="Emdad E.M."/>
            <person name="Islam M.M."/>
            <person name="Ahmed B."/>
            <person name="Halim A."/>
            <person name="Hossen Q.M.M."/>
            <person name="Hossain M.Z."/>
            <person name="Ahmed R."/>
            <person name="Khan M.M."/>
            <person name="Islam R."/>
            <person name="Rashid M.M."/>
            <person name="Khan S.A."/>
            <person name="Rahman M.S."/>
            <person name="Alam M."/>
            <person name="Yahiya A.S."/>
            <person name="Khan M.S."/>
            <person name="Azam M.S."/>
            <person name="Haque T."/>
            <person name="Lashkar M.Z.H."/>
            <person name="Akhand A.I."/>
            <person name="Morshed G."/>
            <person name="Roy S."/>
            <person name="Uddin K.S."/>
            <person name="Rabeya T."/>
            <person name="Hossain A.S."/>
            <person name="Chowdhury A."/>
            <person name="Snigdha A.R."/>
            <person name="Mortoza M.S."/>
            <person name="Matin S.A."/>
            <person name="Hoque S.M.E."/>
            <person name="Islam M.K."/>
            <person name="Roy D.K."/>
            <person name="Haider R."/>
            <person name="Moosa M.M."/>
            <person name="Elias S.M."/>
            <person name="Hasan A.M."/>
            <person name="Jahan S."/>
            <person name="Shafiuddin M."/>
            <person name="Mahmood N."/>
            <person name="Shommy N.S."/>
        </authorList>
    </citation>
    <scope>NUCLEOTIDE SEQUENCE [LARGE SCALE GENOMIC DNA]</scope>
    <source>
        <strain evidence="2">cv. O-4</strain>
    </source>
</reference>